<protein>
    <submittedName>
        <fullName evidence="3">8-oxo-dGTP diphosphatase</fullName>
        <ecNumber evidence="3">3.6.1.55</ecNumber>
    </submittedName>
</protein>
<dbReference type="OrthoDB" id="40462at2157"/>
<evidence type="ECO:0000313" key="3">
    <source>
        <dbReference type="EMBL" id="QGA80571.1"/>
    </source>
</evidence>
<dbReference type="GeneID" id="42365069"/>
<feature type="domain" description="Nudix hydrolase" evidence="2">
    <location>
        <begin position="2"/>
        <end position="128"/>
    </location>
</feature>
<dbReference type="PROSITE" id="PS51462">
    <property type="entry name" value="NUDIX"/>
    <property type="match status" value="1"/>
</dbReference>
<sequence>MESDEVAAAIVYNPELEKFLLVKRAENRERFPNHWEFPSGFIKEGETVENAALRELEEETGLKGEIVRSGESFPIEIPKVHVHPVLVRTDSEDIELSREHTNFRWVERSDLEVLKTVPKLKQDLENVGVK</sequence>
<dbReference type="Proteomes" id="UP000377803">
    <property type="component" value="Chromosome"/>
</dbReference>
<dbReference type="PANTHER" id="PTHR43736">
    <property type="entry name" value="ADP-RIBOSE PYROPHOSPHATASE"/>
    <property type="match status" value="1"/>
</dbReference>
<dbReference type="InterPro" id="IPR020476">
    <property type="entry name" value="Nudix_hydrolase"/>
</dbReference>
<dbReference type="KEGG" id="ncon:LC1Nh_0681"/>
<dbReference type="Gene3D" id="3.90.79.10">
    <property type="entry name" value="Nucleoside Triphosphate Pyrophosphohydrolase"/>
    <property type="match status" value="1"/>
</dbReference>
<dbReference type="EMBL" id="CP040089">
    <property type="protein sequence ID" value="QGA80571.1"/>
    <property type="molecule type" value="Genomic_DNA"/>
</dbReference>
<evidence type="ECO:0000259" key="2">
    <source>
        <dbReference type="PROSITE" id="PS51462"/>
    </source>
</evidence>
<accession>A0A5Q0UGS5</accession>
<dbReference type="Pfam" id="PF00293">
    <property type="entry name" value="NUDIX"/>
    <property type="match status" value="1"/>
</dbReference>
<dbReference type="PANTHER" id="PTHR43736:SF2">
    <property type="entry name" value="MUTT_NUDIX FAMILY PROTEIN"/>
    <property type="match status" value="1"/>
</dbReference>
<evidence type="ECO:0000256" key="1">
    <source>
        <dbReference type="ARBA" id="ARBA00022801"/>
    </source>
</evidence>
<dbReference type="PROSITE" id="PS00893">
    <property type="entry name" value="NUDIX_BOX"/>
    <property type="match status" value="1"/>
</dbReference>
<dbReference type="GO" id="GO:0035539">
    <property type="term" value="F:8-oxo-7,8-dihydrodeoxyguanosine triphosphate pyrophosphatase activity"/>
    <property type="evidence" value="ECO:0007669"/>
    <property type="project" value="UniProtKB-EC"/>
</dbReference>
<dbReference type="AlphaFoldDB" id="A0A5Q0UGS5"/>
<organism evidence="3 4">
    <name type="scientific">Candidatus Nanohalobium constans</name>
    <dbReference type="NCBI Taxonomy" id="2565781"/>
    <lineage>
        <taxon>Archaea</taxon>
        <taxon>Candidatus Nanohalarchaeota</taxon>
        <taxon>Candidatus Nanohalobia</taxon>
        <taxon>Candidatus Nanohalobiales</taxon>
        <taxon>Candidatus Nanohalobiaceae</taxon>
        <taxon>Candidatus Nanohalobium</taxon>
    </lineage>
</organism>
<dbReference type="InterPro" id="IPR000086">
    <property type="entry name" value="NUDIX_hydrolase_dom"/>
</dbReference>
<dbReference type="SUPFAM" id="SSF55811">
    <property type="entry name" value="Nudix"/>
    <property type="match status" value="1"/>
</dbReference>
<dbReference type="EC" id="3.6.1.55" evidence="3"/>
<dbReference type="InterPro" id="IPR015797">
    <property type="entry name" value="NUDIX_hydrolase-like_dom_sf"/>
</dbReference>
<evidence type="ECO:0000313" key="4">
    <source>
        <dbReference type="Proteomes" id="UP000377803"/>
    </source>
</evidence>
<keyword evidence="4" id="KW-1185">Reference proteome</keyword>
<dbReference type="InterPro" id="IPR020084">
    <property type="entry name" value="NUDIX_hydrolase_CS"/>
</dbReference>
<gene>
    <name evidence="3" type="primary">mutT3</name>
    <name evidence="3" type="ORF">LC1Nh_0681</name>
</gene>
<keyword evidence="1 3" id="KW-0378">Hydrolase</keyword>
<reference evidence="4" key="1">
    <citation type="submission" date="2019-05" db="EMBL/GenBank/DDBJ databases">
        <title>Candidatus Nanohalobium constans, a novel model system to study the DPANN nano-sized archaea: genomic and physiological characterization of a nanoarchaeon co-cultured with its chitinotrophic host.</title>
        <authorList>
            <person name="La Cono V."/>
            <person name="Arcadi E."/>
            <person name="Crisafi F."/>
            <person name="Denaro R."/>
            <person name="La Spada G."/>
            <person name="Messina E."/>
            <person name="Smedile F."/>
            <person name="Toshchakov S.V."/>
            <person name="Shevchenko M.A."/>
            <person name="Golyshin P.N."/>
            <person name="Golyshina O.V."/>
            <person name="Ferrer M."/>
            <person name="Rohde M."/>
            <person name="Mushegian A."/>
            <person name="Sorokin D.Y."/>
            <person name="Giuliano L."/>
            <person name="Yakimov M.M."/>
        </authorList>
    </citation>
    <scope>NUCLEOTIDE SEQUENCE [LARGE SCALE GENOMIC DNA]</scope>
    <source>
        <strain evidence="4">LC1Nh</strain>
    </source>
</reference>
<dbReference type="PRINTS" id="PR00502">
    <property type="entry name" value="NUDIXFAMILY"/>
</dbReference>
<dbReference type="RefSeq" id="WP_153550312.1">
    <property type="nucleotide sequence ID" value="NZ_CP040089.1"/>
</dbReference>
<proteinExistence type="predicted"/>
<name>A0A5Q0UGS5_9ARCH</name>